<accession>A0A1S1YWX6</accession>
<dbReference type="PANTHER" id="PTHR39082">
    <property type="entry name" value="PHOSPHOLIPASE C-BETA-2-RELATED"/>
    <property type="match status" value="1"/>
</dbReference>
<dbReference type="InterPro" id="IPR052376">
    <property type="entry name" value="Oxidative_Scav/Glycosyltrans"/>
</dbReference>
<dbReference type="Gene3D" id="1.10.287.1490">
    <property type="match status" value="1"/>
</dbReference>
<organism evidence="4 5">
    <name type="scientific">Flammeovirga pacifica</name>
    <dbReference type="NCBI Taxonomy" id="915059"/>
    <lineage>
        <taxon>Bacteria</taxon>
        <taxon>Pseudomonadati</taxon>
        <taxon>Bacteroidota</taxon>
        <taxon>Cytophagia</taxon>
        <taxon>Cytophagales</taxon>
        <taxon>Flammeovirgaceae</taxon>
        <taxon>Flammeovirga</taxon>
    </lineage>
</organism>
<evidence type="ECO:0000259" key="3">
    <source>
        <dbReference type="Pfam" id="PF02591"/>
    </source>
</evidence>
<dbReference type="STRING" id="915059.NH26_03655"/>
<evidence type="ECO:0000313" key="5">
    <source>
        <dbReference type="Proteomes" id="UP000179797"/>
    </source>
</evidence>
<dbReference type="OrthoDB" id="9795058at2"/>
<gene>
    <name evidence="4" type="ORF">NH26_03655</name>
</gene>
<evidence type="ECO:0000256" key="2">
    <source>
        <dbReference type="SAM" id="MobiDB-lite"/>
    </source>
</evidence>
<dbReference type="RefSeq" id="WP_044225293.1">
    <property type="nucleotide sequence ID" value="NZ_JRYR02000001.1"/>
</dbReference>
<comment type="caution">
    <text evidence="4">The sequence shown here is derived from an EMBL/GenBank/DDBJ whole genome shotgun (WGS) entry which is preliminary data.</text>
</comment>
<dbReference type="AlphaFoldDB" id="A0A1S1YWX6"/>
<dbReference type="SUPFAM" id="SSF57997">
    <property type="entry name" value="Tropomyosin"/>
    <property type="match status" value="1"/>
</dbReference>
<dbReference type="Pfam" id="PF02591">
    <property type="entry name" value="Zn_ribbon_9"/>
    <property type="match status" value="1"/>
</dbReference>
<evidence type="ECO:0000256" key="1">
    <source>
        <dbReference type="SAM" id="Coils"/>
    </source>
</evidence>
<keyword evidence="5" id="KW-1185">Reference proteome</keyword>
<dbReference type="Proteomes" id="UP000179797">
    <property type="component" value="Unassembled WGS sequence"/>
</dbReference>
<dbReference type="InterPro" id="IPR003743">
    <property type="entry name" value="Zf-RING_7"/>
</dbReference>
<protein>
    <recommendedName>
        <fullName evidence="3">C4-type zinc ribbon domain-containing protein</fullName>
    </recommendedName>
</protein>
<proteinExistence type="predicted"/>
<feature type="domain" description="C4-type zinc ribbon" evidence="3">
    <location>
        <begin position="203"/>
        <end position="235"/>
    </location>
</feature>
<name>A0A1S1YWX6_FLAPC</name>
<sequence>MENTVAQKIEALSKVQQIDSELDAIRKLRGDLPEEVQDLEDEIVGFETRIENLKKDLGEVEANIDQYRGKIQDFKKRITYLEEQQMNVRNNREFDAITKEMEMLDLDIQVAQKKIRDNEAEETIKRERVTDTNERLEERRKDLTTKKAELDEIMAESEVDEQKLLKQREKATKHLDERLLRSYTKIRDNSSNGLAVVSVKRGACGGCFNTVPPQRQADIREKKKLIVCEHCGRVLTDVEIIEEAEPTPKRRSTRGRKATTKKK</sequence>
<feature type="coiled-coil region" evidence="1">
    <location>
        <begin position="36"/>
        <end position="156"/>
    </location>
</feature>
<dbReference type="EMBL" id="JRYR02000001">
    <property type="protein sequence ID" value="OHX65504.1"/>
    <property type="molecule type" value="Genomic_DNA"/>
</dbReference>
<feature type="compositionally biased region" description="Basic residues" evidence="2">
    <location>
        <begin position="249"/>
        <end position="263"/>
    </location>
</feature>
<feature type="region of interest" description="Disordered" evidence="2">
    <location>
        <begin position="243"/>
        <end position="263"/>
    </location>
</feature>
<dbReference type="PANTHER" id="PTHR39082:SF1">
    <property type="entry name" value="SCAVENGER RECEPTOR CLASS A MEMBER 3"/>
    <property type="match status" value="1"/>
</dbReference>
<evidence type="ECO:0000313" key="4">
    <source>
        <dbReference type="EMBL" id="OHX65504.1"/>
    </source>
</evidence>
<keyword evidence="1" id="KW-0175">Coiled coil</keyword>
<reference evidence="4 5" key="1">
    <citation type="journal article" date="2012" name="Int. J. Syst. Evol. Microbiol.">
        <title>Flammeovirga pacifica sp. nov., isolated from deep-sea sediment.</title>
        <authorList>
            <person name="Xu H."/>
            <person name="Fu Y."/>
            <person name="Yang N."/>
            <person name="Ding Z."/>
            <person name="Lai Q."/>
            <person name="Zeng R."/>
        </authorList>
    </citation>
    <scope>NUCLEOTIDE SEQUENCE [LARGE SCALE GENOMIC DNA]</scope>
    <source>
        <strain evidence="5">DSM 24597 / LMG 26175 / WPAGA1</strain>
    </source>
</reference>